<organism evidence="4 5">
    <name type="scientific">Mycena metata</name>
    <dbReference type="NCBI Taxonomy" id="1033252"/>
    <lineage>
        <taxon>Eukaryota</taxon>
        <taxon>Fungi</taxon>
        <taxon>Dikarya</taxon>
        <taxon>Basidiomycota</taxon>
        <taxon>Agaricomycotina</taxon>
        <taxon>Agaricomycetes</taxon>
        <taxon>Agaricomycetidae</taxon>
        <taxon>Agaricales</taxon>
        <taxon>Marasmiineae</taxon>
        <taxon>Mycenaceae</taxon>
        <taxon>Mycena</taxon>
    </lineage>
</organism>
<feature type="chain" id="PRO_5042171543" evidence="3">
    <location>
        <begin position="20"/>
        <end position="416"/>
    </location>
</feature>
<reference evidence="4" key="1">
    <citation type="submission" date="2023-03" db="EMBL/GenBank/DDBJ databases">
        <title>Massive genome expansion in bonnet fungi (Mycena s.s.) driven by repeated elements and novel gene families across ecological guilds.</title>
        <authorList>
            <consortium name="Lawrence Berkeley National Laboratory"/>
            <person name="Harder C.B."/>
            <person name="Miyauchi S."/>
            <person name="Viragh M."/>
            <person name="Kuo A."/>
            <person name="Thoen E."/>
            <person name="Andreopoulos B."/>
            <person name="Lu D."/>
            <person name="Skrede I."/>
            <person name="Drula E."/>
            <person name="Henrissat B."/>
            <person name="Morin E."/>
            <person name="Kohler A."/>
            <person name="Barry K."/>
            <person name="LaButti K."/>
            <person name="Morin E."/>
            <person name="Salamov A."/>
            <person name="Lipzen A."/>
            <person name="Mereny Z."/>
            <person name="Hegedus B."/>
            <person name="Baldrian P."/>
            <person name="Stursova M."/>
            <person name="Weitz H."/>
            <person name="Taylor A."/>
            <person name="Grigoriev I.V."/>
            <person name="Nagy L.G."/>
            <person name="Martin F."/>
            <person name="Kauserud H."/>
        </authorList>
    </citation>
    <scope>NUCLEOTIDE SEQUENCE</scope>
    <source>
        <strain evidence="4">CBHHK182m</strain>
    </source>
</reference>
<feature type="transmembrane region" description="Helical" evidence="2">
    <location>
        <begin position="156"/>
        <end position="180"/>
    </location>
</feature>
<feature type="compositionally biased region" description="Low complexity" evidence="1">
    <location>
        <begin position="227"/>
        <end position="244"/>
    </location>
</feature>
<feature type="region of interest" description="Disordered" evidence="1">
    <location>
        <begin position="113"/>
        <end position="148"/>
    </location>
</feature>
<dbReference type="AlphaFoldDB" id="A0AAD7IAH2"/>
<feature type="region of interest" description="Disordered" evidence="1">
    <location>
        <begin position="212"/>
        <end position="247"/>
    </location>
</feature>
<feature type="signal peptide" evidence="3">
    <location>
        <begin position="1"/>
        <end position="19"/>
    </location>
</feature>
<dbReference type="EMBL" id="JARKIB010000110">
    <property type="protein sequence ID" value="KAJ7738729.1"/>
    <property type="molecule type" value="Genomic_DNA"/>
</dbReference>
<feature type="compositionally biased region" description="Low complexity" evidence="1">
    <location>
        <begin position="336"/>
        <end position="349"/>
    </location>
</feature>
<keyword evidence="5" id="KW-1185">Reference proteome</keyword>
<keyword evidence="2" id="KW-0812">Transmembrane</keyword>
<evidence type="ECO:0000256" key="3">
    <source>
        <dbReference type="SAM" id="SignalP"/>
    </source>
</evidence>
<feature type="region of interest" description="Disordered" evidence="1">
    <location>
        <begin position="336"/>
        <end position="382"/>
    </location>
</feature>
<accession>A0AAD7IAH2</accession>
<protein>
    <submittedName>
        <fullName evidence="4">Uncharacterized protein</fullName>
    </submittedName>
</protein>
<dbReference type="Proteomes" id="UP001215598">
    <property type="component" value="Unassembled WGS sequence"/>
</dbReference>
<keyword evidence="2" id="KW-1133">Transmembrane helix</keyword>
<evidence type="ECO:0000256" key="1">
    <source>
        <dbReference type="SAM" id="MobiDB-lite"/>
    </source>
</evidence>
<keyword evidence="2" id="KW-0472">Membrane</keyword>
<evidence type="ECO:0000313" key="5">
    <source>
        <dbReference type="Proteomes" id="UP001215598"/>
    </source>
</evidence>
<gene>
    <name evidence="4" type="ORF">B0H16DRAFT_1569627</name>
</gene>
<comment type="caution">
    <text evidence="4">The sequence shown here is derived from an EMBL/GenBank/DDBJ whole genome shotgun (WGS) entry which is preliminary data.</text>
</comment>
<evidence type="ECO:0000313" key="4">
    <source>
        <dbReference type="EMBL" id="KAJ7738729.1"/>
    </source>
</evidence>
<sequence>MLITCFFFLLLFQLHQTFALTFASIIGPFVTGAQVPVSWTLDGTEPANGFQLWFSATGSSIKLADIAPGVTSAVVIFPGNGDGVFQAFSGTFLLATSNEVDIAVTTVFSATSTSSTPVFSTSSSSSLSSVTSSTPTSSAAAESNSTTKSSAMTTEALLGIIVGTLAVIAIIVVASVALFIRRRRRSAADGANAYPFEPQDVEKQLAQQITPFDPQARLVPPPPPPRGSSLRRPPTSSSTTVPSSRRQEYLNSQLQRLDIAPDSGVAISEKGSIVFGPLSSVPSDVTPVSQPFEMTDPTERSLPLPPILEDASGSRRAAYLANQLARLERRPSNGASVLLSPLSTVPSESTGRRPSDGSAVVSPVSSEGTARPYAPSISTTVNSPIQFVGSNSPIQLSRRARFSSMLDPVATRVAPR</sequence>
<keyword evidence="3" id="KW-0732">Signal</keyword>
<name>A0AAD7IAH2_9AGAR</name>
<proteinExistence type="predicted"/>
<evidence type="ECO:0000256" key="2">
    <source>
        <dbReference type="SAM" id="Phobius"/>
    </source>
</evidence>